<feature type="signal peptide" evidence="7">
    <location>
        <begin position="1"/>
        <end position="19"/>
    </location>
</feature>
<dbReference type="Gene3D" id="3.10.50.10">
    <property type="match status" value="1"/>
</dbReference>
<dbReference type="InterPro" id="IPR029070">
    <property type="entry name" value="Chitinase_insertion_sf"/>
</dbReference>
<evidence type="ECO:0000256" key="6">
    <source>
        <dbReference type="ARBA" id="ARBA00023180"/>
    </source>
</evidence>
<dbReference type="Gene3D" id="3.20.20.80">
    <property type="entry name" value="Glycosidases"/>
    <property type="match status" value="1"/>
</dbReference>
<feature type="chain" id="PRO_5012510604" evidence="7">
    <location>
        <begin position="20"/>
        <end position="433"/>
    </location>
</feature>
<dbReference type="AlphaFoldDB" id="A0A220XIF6"/>
<evidence type="ECO:0000256" key="7">
    <source>
        <dbReference type="SAM" id="SignalP"/>
    </source>
</evidence>
<dbReference type="PANTHER" id="PTHR11177:SF235">
    <property type="entry name" value="CHITINASE-LIKE PROTEIN IDGF1-RELATED"/>
    <property type="match status" value="1"/>
</dbReference>
<dbReference type="InterPro" id="IPR011583">
    <property type="entry name" value="Chitinase_II/V-like_cat"/>
</dbReference>
<evidence type="ECO:0000256" key="4">
    <source>
        <dbReference type="ARBA" id="ARBA00022729"/>
    </source>
</evidence>
<accession>A0A220XIF6</accession>
<dbReference type="SUPFAM" id="SSF54556">
    <property type="entry name" value="Chitinase insertion domain"/>
    <property type="match status" value="1"/>
</dbReference>
<dbReference type="PROSITE" id="PS51910">
    <property type="entry name" value="GH18_2"/>
    <property type="match status" value="1"/>
</dbReference>
<name>A0A220XIF6_NILLU</name>
<reference evidence="9" key="1">
    <citation type="submission" date="2017-06" db="EMBL/GenBank/DDBJ databases">
        <title>Secretome analysis and in planta expression of salivary proteins reveals a potential large effector repertoire of the brown planthopper, Nilaparvata lugens.</title>
        <authorList>
            <person name="Rao W."/>
            <person name="Zheng X."/>
            <person name="Liu B."/>
            <person name="Du B."/>
            <person name="He G."/>
        </authorList>
    </citation>
    <scope>NUCLEOTIDE SEQUENCE</scope>
</reference>
<organism evidence="9">
    <name type="scientific">Nilaparvata lugens</name>
    <name type="common">Brown planthopper</name>
    <dbReference type="NCBI Taxonomy" id="108931"/>
    <lineage>
        <taxon>Eukaryota</taxon>
        <taxon>Metazoa</taxon>
        <taxon>Ecdysozoa</taxon>
        <taxon>Arthropoda</taxon>
        <taxon>Hexapoda</taxon>
        <taxon>Insecta</taxon>
        <taxon>Pterygota</taxon>
        <taxon>Neoptera</taxon>
        <taxon>Paraneoptera</taxon>
        <taxon>Hemiptera</taxon>
        <taxon>Auchenorrhyncha</taxon>
        <taxon>Fulgoroidea</taxon>
        <taxon>Delphacidae</taxon>
        <taxon>Delphacinae</taxon>
        <taxon>Nilaparvata</taxon>
    </lineage>
</organism>
<dbReference type="InterPro" id="IPR001223">
    <property type="entry name" value="Glyco_hydro18_cat"/>
</dbReference>
<dbReference type="GO" id="GO:0005576">
    <property type="term" value="C:extracellular region"/>
    <property type="evidence" value="ECO:0007669"/>
    <property type="project" value="UniProtKB-SubCell"/>
</dbReference>
<dbReference type="SUPFAM" id="SSF51445">
    <property type="entry name" value="(Trans)glycosidases"/>
    <property type="match status" value="1"/>
</dbReference>
<evidence type="ECO:0000256" key="5">
    <source>
        <dbReference type="ARBA" id="ARBA00023157"/>
    </source>
</evidence>
<dbReference type="EMBL" id="MF278680">
    <property type="protein sequence ID" value="ASL04986.1"/>
    <property type="molecule type" value="mRNA"/>
</dbReference>
<dbReference type="InterPro" id="IPR017853">
    <property type="entry name" value="GH"/>
</dbReference>
<dbReference type="GO" id="GO:0004568">
    <property type="term" value="F:chitinase activity"/>
    <property type="evidence" value="ECO:0007669"/>
    <property type="project" value="TreeGrafter"/>
</dbReference>
<keyword evidence="4 7" id="KW-0732">Signal</keyword>
<evidence type="ECO:0000256" key="1">
    <source>
        <dbReference type="ARBA" id="ARBA00004613"/>
    </source>
</evidence>
<dbReference type="GeneID" id="111052462"/>
<keyword evidence="5" id="KW-1015">Disulfide bond</keyword>
<dbReference type="GO" id="GO:0006032">
    <property type="term" value="P:chitin catabolic process"/>
    <property type="evidence" value="ECO:0007669"/>
    <property type="project" value="TreeGrafter"/>
</dbReference>
<sequence>MRFSLLSVICLIGLHTAYSARVVCYWDGRSFHREGVAKITVEEIKPALTYCTHLIYGFAAIDDDDYHIEPIDKKLDTDKDNGHNQYKQVTDLKRSHPGLTVLLSVGGNADTEDPEKYLTLLESKDHQTKFINSVKTFLTKHGFDGIDIAWQFPVVKEKKDRGIIGGFFHKVKKTFGSGVDDKAEEHKDQFVTLLRDMKSVLRTDNKIMTLGVLPHVNSTVYYDVKDILPYLEFINLWTVDFRTPKRTSDQADYAAPLYYQYDRRPHQNIDSTVRWWKEQGAEPHKLIVGLPTYGRTWKTTLDSAISGVPPLVADGPGPAGTHTKTEGLLAYYEICPRIVSPTNAKAPRDTLRRVTDPSKRLGTYGYHMPNKQKNEEEGIWVSFEEPETAAQKAQYVKQNGYGGVALIELSLDDPRGMCDGTKYPILKQAKVSL</sequence>
<protein>
    <submittedName>
        <fullName evidence="9">Chitinase-like protein</fullName>
    </submittedName>
</protein>
<dbReference type="FunFam" id="3.20.20.80:FF:000071">
    <property type="entry name" value="Imaginal disc growth factor"/>
    <property type="match status" value="1"/>
</dbReference>
<comment type="subcellular location">
    <subcellularLocation>
        <location evidence="1">Secreted</location>
    </subcellularLocation>
</comment>
<dbReference type="OrthoDB" id="76388at2759"/>
<evidence type="ECO:0000256" key="3">
    <source>
        <dbReference type="ARBA" id="ARBA00022525"/>
    </source>
</evidence>
<keyword evidence="6" id="KW-0325">Glycoprotein</keyword>
<dbReference type="RefSeq" id="XP_022194841.2">
    <property type="nucleotide sequence ID" value="XM_022339149.2"/>
</dbReference>
<dbReference type="GO" id="GO:0008061">
    <property type="term" value="F:chitin binding"/>
    <property type="evidence" value="ECO:0007669"/>
    <property type="project" value="InterPro"/>
</dbReference>
<keyword evidence="3" id="KW-0964">Secreted</keyword>
<dbReference type="Pfam" id="PF00704">
    <property type="entry name" value="Glyco_hydro_18"/>
    <property type="match status" value="1"/>
</dbReference>
<proteinExistence type="evidence at transcript level"/>
<dbReference type="KEGG" id="nlu:111052462"/>
<evidence type="ECO:0000313" key="9">
    <source>
        <dbReference type="EMBL" id="ASL04986.1"/>
    </source>
</evidence>
<dbReference type="InterPro" id="IPR050314">
    <property type="entry name" value="Glycosyl_Hydrlase_18"/>
</dbReference>
<feature type="domain" description="GH18" evidence="8">
    <location>
        <begin position="20"/>
        <end position="433"/>
    </location>
</feature>
<dbReference type="GO" id="GO:0005975">
    <property type="term" value="P:carbohydrate metabolic process"/>
    <property type="evidence" value="ECO:0007669"/>
    <property type="project" value="InterPro"/>
</dbReference>
<evidence type="ECO:0000259" key="8">
    <source>
        <dbReference type="PROSITE" id="PS51910"/>
    </source>
</evidence>
<evidence type="ECO:0000256" key="2">
    <source>
        <dbReference type="ARBA" id="ARBA00006606"/>
    </source>
</evidence>
<dbReference type="SMART" id="SM00636">
    <property type="entry name" value="Glyco_18"/>
    <property type="match status" value="1"/>
</dbReference>
<dbReference type="PANTHER" id="PTHR11177">
    <property type="entry name" value="CHITINASE"/>
    <property type="match status" value="1"/>
</dbReference>
<comment type="similarity">
    <text evidence="2">Belongs to the glycosyl hydrolase 18 family. IDGF subfamily.</text>
</comment>